<dbReference type="SUPFAM" id="SSF48452">
    <property type="entry name" value="TPR-like"/>
    <property type="match status" value="1"/>
</dbReference>
<feature type="compositionally biased region" description="Low complexity" evidence="1">
    <location>
        <begin position="509"/>
        <end position="520"/>
    </location>
</feature>
<organism evidence="3 4">
    <name type="scientific">Tautonia plasticadhaerens</name>
    <dbReference type="NCBI Taxonomy" id="2527974"/>
    <lineage>
        <taxon>Bacteria</taxon>
        <taxon>Pseudomonadati</taxon>
        <taxon>Planctomycetota</taxon>
        <taxon>Planctomycetia</taxon>
        <taxon>Isosphaerales</taxon>
        <taxon>Isosphaeraceae</taxon>
        <taxon>Tautonia</taxon>
    </lineage>
</organism>
<evidence type="ECO:0000313" key="4">
    <source>
        <dbReference type="Proteomes" id="UP000317835"/>
    </source>
</evidence>
<reference evidence="3 4" key="1">
    <citation type="submission" date="2019-02" db="EMBL/GenBank/DDBJ databases">
        <title>Deep-cultivation of Planctomycetes and their phenomic and genomic characterization uncovers novel biology.</title>
        <authorList>
            <person name="Wiegand S."/>
            <person name="Jogler M."/>
            <person name="Boedeker C."/>
            <person name="Pinto D."/>
            <person name="Vollmers J."/>
            <person name="Rivas-Marin E."/>
            <person name="Kohn T."/>
            <person name="Peeters S.H."/>
            <person name="Heuer A."/>
            <person name="Rast P."/>
            <person name="Oberbeckmann S."/>
            <person name="Bunk B."/>
            <person name="Jeske O."/>
            <person name="Meyerdierks A."/>
            <person name="Storesund J.E."/>
            <person name="Kallscheuer N."/>
            <person name="Luecker S."/>
            <person name="Lage O.M."/>
            <person name="Pohl T."/>
            <person name="Merkel B.J."/>
            <person name="Hornburger P."/>
            <person name="Mueller R.-W."/>
            <person name="Bruemmer F."/>
            <person name="Labrenz M."/>
            <person name="Spormann A.M."/>
            <person name="Op den Camp H."/>
            <person name="Overmann J."/>
            <person name="Amann R."/>
            <person name="Jetten M.S.M."/>
            <person name="Mascher T."/>
            <person name="Medema M.H."/>
            <person name="Devos D.P."/>
            <person name="Kaster A.-K."/>
            <person name="Ovreas L."/>
            <person name="Rohde M."/>
            <person name="Galperin M.Y."/>
            <person name="Jogler C."/>
        </authorList>
    </citation>
    <scope>NUCLEOTIDE SEQUENCE [LARGE SCALE GENOMIC DNA]</scope>
    <source>
        <strain evidence="3 4">ElP</strain>
    </source>
</reference>
<dbReference type="Pfam" id="PF13432">
    <property type="entry name" value="TPR_16"/>
    <property type="match status" value="2"/>
</dbReference>
<protein>
    <submittedName>
        <fullName evidence="3">Anaphase-promoting complex, cyclosome, subunit 3</fullName>
    </submittedName>
</protein>
<evidence type="ECO:0000256" key="1">
    <source>
        <dbReference type="SAM" id="MobiDB-lite"/>
    </source>
</evidence>
<dbReference type="InterPro" id="IPR019734">
    <property type="entry name" value="TPR_rpt"/>
</dbReference>
<keyword evidence="2" id="KW-0732">Signal</keyword>
<dbReference type="KEGG" id="tpla:ElP_01580"/>
<dbReference type="OrthoDB" id="275853at2"/>
<dbReference type="Gene3D" id="1.25.40.10">
    <property type="entry name" value="Tetratricopeptide repeat domain"/>
    <property type="match status" value="1"/>
</dbReference>
<feature type="chain" id="PRO_5022006801" evidence="2">
    <location>
        <begin position="26"/>
        <end position="623"/>
    </location>
</feature>
<feature type="signal peptide" evidence="2">
    <location>
        <begin position="1"/>
        <end position="25"/>
    </location>
</feature>
<name>A0A518GUR2_9BACT</name>
<dbReference type="InterPro" id="IPR011990">
    <property type="entry name" value="TPR-like_helical_dom_sf"/>
</dbReference>
<keyword evidence="4" id="KW-1185">Reference proteome</keyword>
<dbReference type="EMBL" id="CP036426">
    <property type="protein sequence ID" value="QDV32330.1"/>
    <property type="molecule type" value="Genomic_DNA"/>
</dbReference>
<sequence precursor="true">MRRAQVTRLVTAALALTLASGEAFAHGFRGGGGFRGGMAGGGMRGGYGGMRPGGYGGMRGGYGGMGPGVGGFRGGGMPGGIGGASIGRVPSFSSPGTFNRAGGGAFRGYNSYAGGMAAGGGSVGRGPLGGGYGSGFETGSYTGPRGGSIDYGAAGRGAVGPGGAAAGRGIGGIQATTPGGRTFTDVGRAAGAVGPRGNAIGGREDLGVASGPRGTAVAGSREVAARGPGGFAAAGERGGIAVGPRGVAAGGYRAFGASAARPYGFNPYGAYHAGWVHGYWNGHEDAAWGWRGAAWGLGAGIGLGWGLADWGYGSMLYSMGYWPYVNPYVVETVAEVPYDYAQPIDTSTPPTEGDATSQAVATFDAARAAFAQGGYDDALKQADAALAQTPDDTALHQFRALCLFALGRYDEAAAVLYAVLSVGPGWDWSTLIGLYPDASTYTSQLRALEAACKANPQSAADLFVLAYHYLTQGHTDSAVGVLKAVVALKPDDSLSAKLLAQLSPQRTGPDSSPAPATESPSPAPADQNPPQGATIAGTWTADPDPGTAISLAIQPDGTFTWDASKGGTSSRFAGKSTFGDGLLTLAQDDGPVLVGRVSWADADHMTFTIAGGPAGDAGLRFSR</sequence>
<dbReference type="RefSeq" id="WP_145266348.1">
    <property type="nucleotide sequence ID" value="NZ_CP036426.1"/>
</dbReference>
<feature type="region of interest" description="Disordered" evidence="1">
    <location>
        <begin position="502"/>
        <end position="545"/>
    </location>
</feature>
<accession>A0A518GUR2</accession>
<dbReference type="Proteomes" id="UP000317835">
    <property type="component" value="Chromosome"/>
</dbReference>
<dbReference type="AlphaFoldDB" id="A0A518GUR2"/>
<proteinExistence type="predicted"/>
<gene>
    <name evidence="3" type="ORF">ElP_01580</name>
</gene>
<evidence type="ECO:0000256" key="2">
    <source>
        <dbReference type="SAM" id="SignalP"/>
    </source>
</evidence>
<evidence type="ECO:0000313" key="3">
    <source>
        <dbReference type="EMBL" id="QDV32330.1"/>
    </source>
</evidence>
<dbReference type="SMART" id="SM00028">
    <property type="entry name" value="TPR"/>
    <property type="match status" value="3"/>
</dbReference>